<feature type="compositionally biased region" description="Basic and acidic residues" evidence="5">
    <location>
        <begin position="317"/>
        <end position="328"/>
    </location>
</feature>
<sequence length="853" mass="97168">MLNLLSEIFTINTATLSGCIDIIVIKQADGTLASSPFHLRFGKLKVLKSSDKILSVQVNGKDVDLIMKLGSAGEGFFVHETAVIIIKFVKIVLIDLQEEVFDNEYRASPLMSSGEVSPRNYSSSDETEEKQNIDATDIQAVVNDLQKIQDSQQDSTLTNDPKNEVSLDNKSAASTQQTMIEDDEEEKIDLRLLQQSPKAIRRSIEEQFKQEIEKEIASSKNNNDKKEERISRWRWLWGEQPEQNMNSSNKIKEIKVEKSPQAQLEQDKSPQRLEQSQQLSEKQTIEGQIKPDLTKNDLEKNKVQPISNNGQKIVESSQHEQQTETEKKGFLRRMFGYFKKSPSENTILIDTASQSNQNSNNQGNSQNNLTNEDEDEATEINLSLCAHMIMPIGGQQKSDEEIIQAFEENKINYDQFCASPHLLLMDSRLVIRIEDQYFNWATAAPFIISMLAFKQPLSNEIIGEPLVVLKSSQYESQEITEDQNENYSSNNQVSQPEHHVITNSNDLPKKNFQDDSPIQTASNKKTKIYYKKSLIPTSEQLQSMELHEGVNDIVFTVTTSLLGKQQLQSRIFVWDCRDKIVISDVDGTITKSDMLGHVLPRFGKDWTHQGIAKLYTGIEKNGYKILYLSSRPIGLADFTREYLKGIKQDEKFGMPEGPVIMSPDRMVKSMNREIIQKKPQMFKIAALKNIYNLFPEDSHPFVGGFGNRDTDAISYRAVGVSLDKIFIVNDDGEIFLFNSQHKKSYNLLADVVDDMYPCLIETAKQSHNLIQFNLIYRQITNTIKDSVQILAQEIENELNQSKDEYKPDPVLKISSDTNPIPPEEIEALLQGQHQEDTKNIEENDLEVKDQEFI</sequence>
<dbReference type="Pfam" id="PF16876">
    <property type="entry name" value="Lipin_mid"/>
    <property type="match status" value="1"/>
</dbReference>
<feature type="region of interest" description="Disordered" evidence="5">
    <location>
        <begin position="256"/>
        <end position="328"/>
    </location>
</feature>
<dbReference type="Pfam" id="PF04571">
    <property type="entry name" value="Lipin_N"/>
    <property type="match status" value="1"/>
</dbReference>
<feature type="region of interest" description="Disordered" evidence="5">
    <location>
        <begin position="830"/>
        <end position="853"/>
    </location>
</feature>
<feature type="compositionally biased region" description="Basic and acidic residues" evidence="5">
    <location>
        <begin position="833"/>
        <end position="853"/>
    </location>
</feature>
<dbReference type="InterPro" id="IPR036412">
    <property type="entry name" value="HAD-like_sf"/>
</dbReference>
<comment type="cofactor">
    <cofactor evidence="1">
        <name>Mg(2+)</name>
        <dbReference type="ChEBI" id="CHEBI:18420"/>
    </cofactor>
</comment>
<dbReference type="EMBL" id="CCKQ01018413">
    <property type="protein sequence ID" value="CDW90374.1"/>
    <property type="molecule type" value="Genomic_DNA"/>
</dbReference>
<feature type="compositionally biased region" description="Polar residues" evidence="5">
    <location>
        <begin position="168"/>
        <end position="179"/>
    </location>
</feature>
<dbReference type="SUPFAM" id="SSF56784">
    <property type="entry name" value="HAD-like"/>
    <property type="match status" value="1"/>
</dbReference>
<accession>A0A078B7L2</accession>
<feature type="region of interest" description="Disordered" evidence="5">
    <location>
        <begin position="353"/>
        <end position="373"/>
    </location>
</feature>
<dbReference type="FunCoup" id="A0A078B7L2">
    <property type="interactions" value="114"/>
</dbReference>
<evidence type="ECO:0000256" key="1">
    <source>
        <dbReference type="ARBA" id="ARBA00001946"/>
    </source>
</evidence>
<evidence type="ECO:0000256" key="5">
    <source>
        <dbReference type="SAM" id="MobiDB-lite"/>
    </source>
</evidence>
<evidence type="ECO:0000259" key="6">
    <source>
        <dbReference type="SMART" id="SM00775"/>
    </source>
</evidence>
<reference evidence="7 8" key="1">
    <citation type="submission" date="2014-06" db="EMBL/GenBank/DDBJ databases">
        <authorList>
            <person name="Swart Estienne"/>
        </authorList>
    </citation>
    <scope>NUCLEOTIDE SEQUENCE [LARGE SCALE GENOMIC DNA]</scope>
    <source>
        <strain evidence="7 8">130c</strain>
    </source>
</reference>
<dbReference type="GO" id="GO:0008195">
    <property type="term" value="F:phosphatidate phosphatase activity"/>
    <property type="evidence" value="ECO:0007669"/>
    <property type="project" value="UniProtKB-EC"/>
</dbReference>
<dbReference type="InterPro" id="IPR026058">
    <property type="entry name" value="LIPIN"/>
</dbReference>
<evidence type="ECO:0000256" key="3">
    <source>
        <dbReference type="ARBA" id="ARBA00012638"/>
    </source>
</evidence>
<dbReference type="InterPro" id="IPR031703">
    <property type="entry name" value="Lipin_mid"/>
</dbReference>
<evidence type="ECO:0000256" key="4">
    <source>
        <dbReference type="ARBA" id="ARBA00022801"/>
    </source>
</evidence>
<evidence type="ECO:0000313" key="7">
    <source>
        <dbReference type="EMBL" id="CDW90374.1"/>
    </source>
</evidence>
<dbReference type="Pfam" id="PF08235">
    <property type="entry name" value="LNS2"/>
    <property type="match status" value="1"/>
</dbReference>
<keyword evidence="8" id="KW-1185">Reference proteome</keyword>
<feature type="compositionally biased region" description="Basic and acidic residues" evidence="5">
    <location>
        <begin position="292"/>
        <end position="302"/>
    </location>
</feature>
<dbReference type="Gene3D" id="3.40.50.1000">
    <property type="entry name" value="HAD superfamily/HAD-like"/>
    <property type="match status" value="1"/>
</dbReference>
<protein>
    <recommendedName>
        <fullName evidence="3">phosphatidate phosphatase</fullName>
        <ecNumber evidence="3">3.1.3.4</ecNumber>
    </recommendedName>
</protein>
<dbReference type="InterPro" id="IPR007651">
    <property type="entry name" value="Lipin_N"/>
</dbReference>
<feature type="domain" description="LNS2/PITP" evidence="6">
    <location>
        <begin position="580"/>
        <end position="737"/>
    </location>
</feature>
<dbReference type="OMA" id="XIKHESS"/>
<dbReference type="Proteomes" id="UP000039865">
    <property type="component" value="Unassembled WGS sequence"/>
</dbReference>
<dbReference type="InParanoid" id="A0A078B7L2"/>
<comment type="similarity">
    <text evidence="2">Belongs to the lipin family.</text>
</comment>
<organism evidence="7 8">
    <name type="scientific">Stylonychia lemnae</name>
    <name type="common">Ciliate</name>
    <dbReference type="NCBI Taxonomy" id="5949"/>
    <lineage>
        <taxon>Eukaryota</taxon>
        <taxon>Sar</taxon>
        <taxon>Alveolata</taxon>
        <taxon>Ciliophora</taxon>
        <taxon>Intramacronucleata</taxon>
        <taxon>Spirotrichea</taxon>
        <taxon>Stichotrichia</taxon>
        <taxon>Sporadotrichida</taxon>
        <taxon>Oxytrichidae</taxon>
        <taxon>Stylonychinae</taxon>
        <taxon>Stylonychia</taxon>
    </lineage>
</organism>
<feature type="compositionally biased region" description="Polar residues" evidence="5">
    <location>
        <begin position="150"/>
        <end position="160"/>
    </location>
</feature>
<feature type="region of interest" description="Disordered" evidence="5">
    <location>
        <begin position="150"/>
        <end position="183"/>
    </location>
</feature>
<dbReference type="InterPro" id="IPR031315">
    <property type="entry name" value="LNS2/PITP"/>
</dbReference>
<feature type="region of interest" description="Disordered" evidence="5">
    <location>
        <begin position="111"/>
        <end position="133"/>
    </location>
</feature>
<dbReference type="PANTHER" id="PTHR12181">
    <property type="entry name" value="LIPIN"/>
    <property type="match status" value="1"/>
</dbReference>
<dbReference type="OrthoDB" id="4567at2759"/>
<feature type="compositionally biased region" description="Polar residues" evidence="5">
    <location>
        <begin position="111"/>
        <end position="124"/>
    </location>
</feature>
<feature type="compositionally biased region" description="Low complexity" evidence="5">
    <location>
        <begin position="353"/>
        <end position="368"/>
    </location>
</feature>
<dbReference type="EC" id="3.1.3.4" evidence="3"/>
<dbReference type="AlphaFoldDB" id="A0A078B7L2"/>
<gene>
    <name evidence="7" type="primary">Contig6056.g6481</name>
    <name evidence="7" type="ORF">STYLEM_19517</name>
</gene>
<dbReference type="InterPro" id="IPR023214">
    <property type="entry name" value="HAD_sf"/>
</dbReference>
<evidence type="ECO:0000256" key="2">
    <source>
        <dbReference type="ARBA" id="ARBA00005476"/>
    </source>
</evidence>
<name>A0A078B7L2_STYLE</name>
<proteinExistence type="inferred from homology"/>
<keyword evidence="4" id="KW-0378">Hydrolase</keyword>
<evidence type="ECO:0000313" key="8">
    <source>
        <dbReference type="Proteomes" id="UP000039865"/>
    </source>
</evidence>
<feature type="compositionally biased region" description="Polar residues" evidence="5">
    <location>
        <begin position="272"/>
        <end position="286"/>
    </location>
</feature>
<dbReference type="SMART" id="SM00775">
    <property type="entry name" value="LNS2"/>
    <property type="match status" value="1"/>
</dbReference>
<dbReference type="PANTHER" id="PTHR12181:SF12">
    <property type="entry name" value="PHOSPHATIDATE PHOSPHATASE"/>
    <property type="match status" value="1"/>
</dbReference>
<dbReference type="InterPro" id="IPR013209">
    <property type="entry name" value="LNS2"/>
</dbReference>